<dbReference type="InterPro" id="IPR014121">
    <property type="entry name" value="TraN_Ftype"/>
</dbReference>
<name>C6SN72_NEIME</name>
<organism evidence="1">
    <name type="scientific">Neisseria meningitidis alpha275</name>
    <dbReference type="NCBI Taxonomy" id="295996"/>
    <lineage>
        <taxon>Bacteria</taxon>
        <taxon>Pseudomonadati</taxon>
        <taxon>Pseudomonadota</taxon>
        <taxon>Betaproteobacteria</taxon>
        <taxon>Neisseriales</taxon>
        <taxon>Neisseriaceae</taxon>
        <taxon>Neisseria</taxon>
    </lineage>
</organism>
<gene>
    <name evidence="1" type="primary">traN3</name>
    <name evidence="1" type="ORF">NMW_2406</name>
</gene>
<evidence type="ECO:0000313" key="1">
    <source>
        <dbReference type="EMBL" id="CBA09958.1"/>
    </source>
</evidence>
<accession>C6SN72</accession>
<dbReference type="Pfam" id="PF06986">
    <property type="entry name" value="F_T4SS_TraN"/>
    <property type="match status" value="1"/>
</dbReference>
<reference evidence="1" key="1">
    <citation type="journal article" date="2008" name="Proc. Natl. Acad. Sci. U.S.A.">
        <title>Whole-genome comparison of disease and carriage strains provides insights into virulence evolution in Neisseria meningitidis.</title>
        <authorList>
            <person name="Schoen C."/>
            <person name="Blom J."/>
            <person name="Claus H."/>
            <person name="Schramm-Glueck A."/>
            <person name="Brandt P."/>
            <person name="Mueller T."/>
            <person name="Goesmann A."/>
            <person name="Joseph B."/>
            <person name="Konietzny S."/>
            <person name="Kurzai O."/>
            <person name="Schmitt C."/>
            <person name="Friedrich T."/>
            <person name="Linke B."/>
            <person name="Vogel U."/>
            <person name="Frosch M."/>
        </authorList>
    </citation>
    <scope>NUCLEOTIDE SEQUENCE</scope>
    <source>
        <strain evidence="1">Alpha275</strain>
    </source>
</reference>
<protein>
    <submittedName>
        <fullName evidence="1">Uncharacterized protein</fullName>
    </submittedName>
</protein>
<dbReference type="EMBL" id="AM889138">
    <property type="protein sequence ID" value="CBA09958.1"/>
    <property type="molecule type" value="Genomic_DNA"/>
</dbReference>
<proteinExistence type="predicted"/>
<sequence length="98" mass="11336">MIESQCCFISKLAKIVNVGGKEQLKRDWGTPENPKCEGFTAQELEQLDFSKLDLSGFYEEIYANMDNVAKQEQKVSQKIRETSVNGKNLEVKNYYEYQ</sequence>
<dbReference type="AlphaFoldDB" id="C6SN72"/>